<proteinExistence type="predicted"/>
<keyword evidence="1" id="KW-0812">Transmembrane</keyword>
<feature type="transmembrane region" description="Helical" evidence="1">
    <location>
        <begin position="21"/>
        <end position="46"/>
    </location>
</feature>
<dbReference type="Proteomes" id="UP001218218">
    <property type="component" value="Unassembled WGS sequence"/>
</dbReference>
<accession>A0AAD6Z9P0</accession>
<gene>
    <name evidence="2" type="ORF">DFH08DRAFT_973369</name>
</gene>
<evidence type="ECO:0000256" key="1">
    <source>
        <dbReference type="SAM" id="Phobius"/>
    </source>
</evidence>
<feature type="transmembrane region" description="Helical" evidence="1">
    <location>
        <begin position="164"/>
        <end position="184"/>
    </location>
</feature>
<keyword evidence="1" id="KW-0472">Membrane</keyword>
<dbReference type="AlphaFoldDB" id="A0AAD6Z9P0"/>
<dbReference type="EMBL" id="JARIHO010000071">
    <property type="protein sequence ID" value="KAJ7312583.1"/>
    <property type="molecule type" value="Genomic_DNA"/>
</dbReference>
<keyword evidence="3" id="KW-1185">Reference proteome</keyword>
<evidence type="ECO:0000313" key="3">
    <source>
        <dbReference type="Proteomes" id="UP001218218"/>
    </source>
</evidence>
<comment type="caution">
    <text evidence="2">The sequence shown here is derived from an EMBL/GenBank/DDBJ whole genome shotgun (WGS) entry which is preliminary data.</text>
</comment>
<keyword evidence="1" id="KW-1133">Transmembrane helix</keyword>
<feature type="transmembrane region" description="Helical" evidence="1">
    <location>
        <begin position="58"/>
        <end position="82"/>
    </location>
</feature>
<protein>
    <submittedName>
        <fullName evidence="2">Uncharacterized protein</fullName>
    </submittedName>
</protein>
<reference evidence="2" key="1">
    <citation type="submission" date="2023-03" db="EMBL/GenBank/DDBJ databases">
        <title>Massive genome expansion in bonnet fungi (Mycena s.s.) driven by repeated elements and novel gene families across ecological guilds.</title>
        <authorList>
            <consortium name="Lawrence Berkeley National Laboratory"/>
            <person name="Harder C.B."/>
            <person name="Miyauchi S."/>
            <person name="Viragh M."/>
            <person name="Kuo A."/>
            <person name="Thoen E."/>
            <person name="Andreopoulos B."/>
            <person name="Lu D."/>
            <person name="Skrede I."/>
            <person name="Drula E."/>
            <person name="Henrissat B."/>
            <person name="Morin E."/>
            <person name="Kohler A."/>
            <person name="Barry K."/>
            <person name="LaButti K."/>
            <person name="Morin E."/>
            <person name="Salamov A."/>
            <person name="Lipzen A."/>
            <person name="Mereny Z."/>
            <person name="Hegedus B."/>
            <person name="Baldrian P."/>
            <person name="Stursova M."/>
            <person name="Weitz H."/>
            <person name="Taylor A."/>
            <person name="Grigoriev I.V."/>
            <person name="Nagy L.G."/>
            <person name="Martin F."/>
            <person name="Kauserud H."/>
        </authorList>
    </citation>
    <scope>NUCLEOTIDE SEQUENCE</scope>
    <source>
        <strain evidence="2">CBHHK002</strain>
    </source>
</reference>
<evidence type="ECO:0000313" key="2">
    <source>
        <dbReference type="EMBL" id="KAJ7312583.1"/>
    </source>
</evidence>
<name>A0AAD6Z9P0_9AGAR</name>
<organism evidence="2 3">
    <name type="scientific">Mycena albidolilacea</name>
    <dbReference type="NCBI Taxonomy" id="1033008"/>
    <lineage>
        <taxon>Eukaryota</taxon>
        <taxon>Fungi</taxon>
        <taxon>Dikarya</taxon>
        <taxon>Basidiomycota</taxon>
        <taxon>Agaricomycotina</taxon>
        <taxon>Agaricomycetes</taxon>
        <taxon>Agaricomycetidae</taxon>
        <taxon>Agaricales</taxon>
        <taxon>Marasmiineae</taxon>
        <taxon>Mycenaceae</taxon>
        <taxon>Mycena</taxon>
    </lineage>
</organism>
<sequence length="262" mass="28420">MPIFSSTVLPKIIHGILDPLVMSWAFAAAETFLYGAYLIMIAFYVYVLQKHGLGQHRLLAAATIALFVLCTAHCVLVLAAIVTRSALKLERIAHLAGALSPKLQLILTVGRLSLAANVVYVTANVLADAIFWDASGFSRVQLGESLEPGWPAHITPDFSLESGALYLCGGIIFIVLEAAGPFTVDSGIDGLALAQLVVTAFLSPMTLSLIFSMRRELLQHFIVPRPRRTRSPFHPEAIATAVDLVDDEVLYIRPESIKIEAV</sequence>
<feature type="transmembrane region" description="Helical" evidence="1">
    <location>
        <begin position="190"/>
        <end position="211"/>
    </location>
</feature>